<evidence type="ECO:0000313" key="2">
    <source>
        <dbReference type="EMBL" id="MBX4336507.1"/>
    </source>
</evidence>
<evidence type="ECO:0000313" key="3">
    <source>
        <dbReference type="Proteomes" id="UP000746918"/>
    </source>
</evidence>
<gene>
    <name evidence="2" type="ORF">K3248_07885</name>
</gene>
<organism evidence="2 3">
    <name type="scientific">Bartonella raoultii</name>
    <dbReference type="NCBI Taxonomy" id="1457020"/>
    <lineage>
        <taxon>Bacteria</taxon>
        <taxon>Pseudomonadati</taxon>
        <taxon>Pseudomonadota</taxon>
        <taxon>Alphaproteobacteria</taxon>
        <taxon>Hyphomicrobiales</taxon>
        <taxon>Bartonellaceae</taxon>
        <taxon>Bartonella</taxon>
    </lineage>
</organism>
<dbReference type="RefSeq" id="WP_220717817.1">
    <property type="nucleotide sequence ID" value="NZ_JAIFRO010000010.1"/>
</dbReference>
<accession>A0ABS7IA44</accession>
<proteinExistence type="predicted"/>
<dbReference type="EMBL" id="JAIFRO010000010">
    <property type="protein sequence ID" value="MBX4336507.1"/>
    <property type="molecule type" value="Genomic_DNA"/>
</dbReference>
<feature type="region of interest" description="Disordered" evidence="1">
    <location>
        <begin position="107"/>
        <end position="132"/>
    </location>
</feature>
<protein>
    <submittedName>
        <fullName evidence="2">Uncharacterized protein</fullName>
    </submittedName>
</protein>
<reference evidence="2 3" key="1">
    <citation type="submission" date="2021-08" db="EMBL/GenBank/DDBJ databases">
        <title>Bartonella raoulti 094 sp. nov.</title>
        <authorList>
            <person name="Zgheib R."/>
            <person name="Hammoud A."/>
        </authorList>
    </citation>
    <scope>NUCLEOTIDE SEQUENCE [LARGE SCALE GENOMIC DNA]</scope>
    <source>
        <strain evidence="2 3">094</strain>
    </source>
</reference>
<keyword evidence="3" id="KW-1185">Reference proteome</keyword>
<comment type="caution">
    <text evidence="2">The sequence shown here is derived from an EMBL/GenBank/DDBJ whole genome shotgun (WGS) entry which is preliminary data.</text>
</comment>
<dbReference type="Proteomes" id="UP000746918">
    <property type="component" value="Unassembled WGS sequence"/>
</dbReference>
<evidence type="ECO:0000256" key="1">
    <source>
        <dbReference type="SAM" id="MobiDB-lite"/>
    </source>
</evidence>
<name>A0ABS7IA44_9HYPH</name>
<sequence length="478" mass="52535">MAAPSIMLAVPYLSALAGQGLRTLPHIMRFLPHAMKFGARAGARTAAQTNNLVRSMATGMRTGTQQGAQRLGQLISDSPVAQSLMQHSPLLSPFVGAGVESFMKHLPKQPSPLQQQESPIPGPYPDPISNALEEIPTPEETSQDLKHHVDVPQAQPLAPTSQTPPPEPTDLEKFLQSNTYKFFQSDAYQKLKDLFAGMSAAPSGGSGWDALASGVKHLNEGDKQRGRVNQTVEYLKSKGYSEEEARVMASNPQMLSALLTNTYQPKLSQDYHYVRNPETGGYEAQVIKGSKAYQEAERAKKLHEKNIVRDTVLFNDIGYLDEYMKKHGTYSTGLTAWLKSWFPGTDARGADRVVQALRSHIASNRIDELKSLSRTGAVGLGHVSDKDLDMLKDSLGALSIDMNVELFARNLSQIKDVLEKLSPEAKNFLLGKNNEIQTISQGSSENIPKMGMQEGIDRDDITVFIDVATGKRIEKEDY</sequence>